<keyword evidence="6" id="KW-0808">Transferase</keyword>
<evidence type="ECO:0000313" key="7">
    <source>
        <dbReference type="Proteomes" id="UP000595437"/>
    </source>
</evidence>
<dbReference type="SUPFAM" id="SSF103025">
    <property type="entry name" value="Folate-binding domain"/>
    <property type="match status" value="1"/>
</dbReference>
<comment type="similarity">
    <text evidence="1">Belongs to the GcvT family.</text>
</comment>
<reference evidence="7" key="1">
    <citation type="submission" date="2021-01" db="EMBL/GenBank/DDBJ databases">
        <title>Caligus Genome Assembly.</title>
        <authorList>
            <person name="Gallardo-Escarate C."/>
        </authorList>
    </citation>
    <scope>NUCLEOTIDE SEQUENCE [LARGE SCALE GENOMIC DNA]</scope>
</reference>
<evidence type="ECO:0000313" key="6">
    <source>
        <dbReference type="EMBL" id="QQP36211.1"/>
    </source>
</evidence>
<accession>A0A7T8GRE5</accession>
<dbReference type="InterPro" id="IPR013977">
    <property type="entry name" value="GcvT_C"/>
</dbReference>
<dbReference type="FunFam" id="4.10.1250.10:FF:000002">
    <property type="entry name" value="Aminomethyltransferase"/>
    <property type="match status" value="1"/>
</dbReference>
<dbReference type="Gene3D" id="2.40.30.110">
    <property type="entry name" value="Aminomethyltransferase beta-barrel domains"/>
    <property type="match status" value="1"/>
</dbReference>
<dbReference type="InterPro" id="IPR028896">
    <property type="entry name" value="GcvT/YgfZ/DmdA"/>
</dbReference>
<comment type="subunit">
    <text evidence="2">The glycine cleavage system is composed of four proteins: P, T, L and H.</text>
</comment>
<dbReference type="OrthoDB" id="10263536at2759"/>
<dbReference type="GO" id="GO:0005739">
    <property type="term" value="C:mitochondrion"/>
    <property type="evidence" value="ECO:0007669"/>
    <property type="project" value="TreeGrafter"/>
</dbReference>
<dbReference type="PANTHER" id="PTHR43757">
    <property type="entry name" value="AMINOMETHYLTRANSFERASE"/>
    <property type="match status" value="1"/>
</dbReference>
<dbReference type="EMBL" id="CP045904">
    <property type="protein sequence ID" value="QQP36211.1"/>
    <property type="molecule type" value="Genomic_DNA"/>
</dbReference>
<gene>
    <name evidence="6" type="ORF">FKW44_021241</name>
</gene>
<dbReference type="PANTHER" id="PTHR43757:SF16">
    <property type="entry name" value="AMINOMETHYLTRANSFERASE, MITOCHONDRIAL"/>
    <property type="match status" value="1"/>
</dbReference>
<dbReference type="AlphaFoldDB" id="A0A7T8GRE5"/>
<proteinExistence type="inferred from homology"/>
<feature type="domain" description="GCVT N-terminal" evidence="4">
    <location>
        <begin position="1"/>
        <end position="71"/>
    </location>
</feature>
<evidence type="ECO:0000256" key="3">
    <source>
        <dbReference type="ARBA" id="ARBA00015825"/>
    </source>
</evidence>
<organism evidence="6 7">
    <name type="scientific">Caligus rogercresseyi</name>
    <name type="common">Sea louse</name>
    <dbReference type="NCBI Taxonomy" id="217165"/>
    <lineage>
        <taxon>Eukaryota</taxon>
        <taxon>Metazoa</taxon>
        <taxon>Ecdysozoa</taxon>
        <taxon>Arthropoda</taxon>
        <taxon>Crustacea</taxon>
        <taxon>Multicrustacea</taxon>
        <taxon>Hexanauplia</taxon>
        <taxon>Copepoda</taxon>
        <taxon>Siphonostomatoida</taxon>
        <taxon>Caligidae</taxon>
        <taxon>Caligus</taxon>
    </lineage>
</organism>
<dbReference type="InterPro" id="IPR029043">
    <property type="entry name" value="GcvT/YgfZ_C"/>
</dbReference>
<dbReference type="GO" id="GO:0008168">
    <property type="term" value="F:methyltransferase activity"/>
    <property type="evidence" value="ECO:0007669"/>
    <property type="project" value="UniProtKB-KW"/>
</dbReference>
<name>A0A7T8GRE5_CALRO</name>
<protein>
    <recommendedName>
        <fullName evidence="3">Aminomethyltransferase, mitochondrial</fullName>
    </recommendedName>
</protein>
<dbReference type="InterPro" id="IPR027266">
    <property type="entry name" value="TrmE/GcvT-like"/>
</dbReference>
<keyword evidence="6" id="KW-0489">Methyltransferase</keyword>
<dbReference type="Pfam" id="PF08669">
    <property type="entry name" value="GCV_T_C"/>
    <property type="match status" value="1"/>
</dbReference>
<dbReference type="Gene3D" id="3.30.1360.120">
    <property type="entry name" value="Probable tRNA modification gtpase trme, domain 1"/>
    <property type="match status" value="1"/>
</dbReference>
<dbReference type="Pfam" id="PF01571">
    <property type="entry name" value="GCV_T"/>
    <property type="match status" value="1"/>
</dbReference>
<evidence type="ECO:0000259" key="4">
    <source>
        <dbReference type="Pfam" id="PF01571"/>
    </source>
</evidence>
<feature type="non-terminal residue" evidence="6">
    <location>
        <position position="1"/>
    </location>
</feature>
<dbReference type="Proteomes" id="UP000595437">
    <property type="component" value="Chromosome 15"/>
</dbReference>
<feature type="domain" description="Aminomethyltransferase C-terminal" evidence="5">
    <location>
        <begin position="97"/>
        <end position="174"/>
    </location>
</feature>
<sequence>YTGEDGVEVSIPGAHAVAVTRAILDSSPSVRLAGLGARDSLRLEAGLCLYGSDMEEHITPVEAGLAWLIPKSRRGQGGFPGHSLIMDQLRNKSSKIKRVGLLSHGPPPRGGMDILDSESNKIGHVTSGCPSPTLKKNVAMGYVAKSSVKVGSKVQVRVRNKLVEAEITKMPFVKCNYFM</sequence>
<evidence type="ECO:0000256" key="2">
    <source>
        <dbReference type="ARBA" id="ARBA00011690"/>
    </source>
</evidence>
<keyword evidence="7" id="KW-1185">Reference proteome</keyword>
<dbReference type="Gene3D" id="4.10.1250.10">
    <property type="entry name" value="Aminomethyltransferase fragment"/>
    <property type="match status" value="1"/>
</dbReference>
<dbReference type="FunFam" id="2.40.30.110:FF:000002">
    <property type="entry name" value="Aminomethyltransferase"/>
    <property type="match status" value="1"/>
</dbReference>
<dbReference type="InterPro" id="IPR006222">
    <property type="entry name" value="GCVT_N"/>
</dbReference>
<dbReference type="GO" id="GO:0032259">
    <property type="term" value="P:methylation"/>
    <property type="evidence" value="ECO:0007669"/>
    <property type="project" value="UniProtKB-KW"/>
</dbReference>
<evidence type="ECO:0000259" key="5">
    <source>
        <dbReference type="Pfam" id="PF08669"/>
    </source>
</evidence>
<evidence type="ECO:0000256" key="1">
    <source>
        <dbReference type="ARBA" id="ARBA00008609"/>
    </source>
</evidence>
<dbReference type="SUPFAM" id="SSF101790">
    <property type="entry name" value="Aminomethyltransferase beta-barrel domain"/>
    <property type="match status" value="1"/>
</dbReference>